<feature type="domain" description="ABC3 transporter permease C-terminal" evidence="8">
    <location>
        <begin position="274"/>
        <end position="386"/>
    </location>
</feature>
<evidence type="ECO:0000256" key="3">
    <source>
        <dbReference type="ARBA" id="ARBA00022692"/>
    </source>
</evidence>
<keyword evidence="2" id="KW-1003">Cell membrane</keyword>
<feature type="transmembrane region" description="Helical" evidence="7">
    <location>
        <begin position="356"/>
        <end position="376"/>
    </location>
</feature>
<dbReference type="InterPro" id="IPR025857">
    <property type="entry name" value="MacB_PCD"/>
</dbReference>
<comment type="similarity">
    <text evidence="6">Belongs to the ABC-4 integral membrane protein family.</text>
</comment>
<dbReference type="PANTHER" id="PTHR30572:SF4">
    <property type="entry name" value="ABC TRANSPORTER PERMEASE YTRF"/>
    <property type="match status" value="1"/>
</dbReference>
<dbReference type="PANTHER" id="PTHR30572">
    <property type="entry name" value="MEMBRANE COMPONENT OF TRANSPORTER-RELATED"/>
    <property type="match status" value="1"/>
</dbReference>
<dbReference type="GO" id="GO:0005886">
    <property type="term" value="C:plasma membrane"/>
    <property type="evidence" value="ECO:0007669"/>
    <property type="project" value="UniProtKB-SubCell"/>
</dbReference>
<keyword evidence="5 7" id="KW-0472">Membrane</keyword>
<dbReference type="EMBL" id="DF976999">
    <property type="protein sequence ID" value="GAQ24605.1"/>
    <property type="molecule type" value="Genomic_DNA"/>
</dbReference>
<dbReference type="OrthoDB" id="9770036at2"/>
<dbReference type="RefSeq" id="WP_059031652.1">
    <property type="nucleotide sequence ID" value="NZ_DF976999.1"/>
</dbReference>
<sequence length="393" mass="42292">MDILQTIKIAMRGILDNKLRSFLTMLGIIIGVTSVIALVSIGQGATSQVTEQIQSLGSNLLTVNITGRGANTTLSYEEAMEFGESPYISAVAPIMNGSATVKHGNKNTTAQIQGTNEEFLGIRNYKLAEGRFITSADVYMRQKIAILGPGIAEDIFGLVSPVGQEIKINGQIFKVVGILESSSSMMGSNDEDIYIPVTTAERLLQNRGVRTIYMQAASEDTVDLATQEISVKLSRIFKTDTNSDFQAYRIFSQTEMLDTLNETTSTLTMMLGGIAAISLLVGGIGIMNIMLVSVTERTREIGIRKALGARKRDILSQFLIESLVLSGIGGVIGIIVGILMSRGIAQVIGITAKTTYSVTAIAFGFSMLVGIFFGLYPANKASSLKPIEALRYE</sequence>
<dbReference type="InterPro" id="IPR050250">
    <property type="entry name" value="Macrolide_Exporter_MacB"/>
</dbReference>
<organism evidence="10">
    <name type="scientific">Tepidanaerobacter syntrophicus</name>
    <dbReference type="NCBI Taxonomy" id="224999"/>
    <lineage>
        <taxon>Bacteria</taxon>
        <taxon>Bacillati</taxon>
        <taxon>Bacillota</taxon>
        <taxon>Clostridia</taxon>
        <taxon>Thermosediminibacterales</taxon>
        <taxon>Tepidanaerobacteraceae</taxon>
        <taxon>Tepidanaerobacter</taxon>
    </lineage>
</organism>
<keyword evidence="3 7" id="KW-0812">Transmembrane</keyword>
<evidence type="ECO:0000259" key="9">
    <source>
        <dbReference type="Pfam" id="PF12704"/>
    </source>
</evidence>
<dbReference type="InterPro" id="IPR003838">
    <property type="entry name" value="ABC3_permease_C"/>
</dbReference>
<dbReference type="Pfam" id="PF12704">
    <property type="entry name" value="MacB_PCD"/>
    <property type="match status" value="1"/>
</dbReference>
<keyword evidence="4 7" id="KW-1133">Transmembrane helix</keyword>
<dbReference type="GO" id="GO:0022857">
    <property type="term" value="F:transmembrane transporter activity"/>
    <property type="evidence" value="ECO:0007669"/>
    <property type="project" value="TreeGrafter"/>
</dbReference>
<evidence type="ECO:0000256" key="5">
    <source>
        <dbReference type="ARBA" id="ARBA00023136"/>
    </source>
</evidence>
<feature type="transmembrane region" description="Helical" evidence="7">
    <location>
        <begin position="21"/>
        <end position="42"/>
    </location>
</feature>
<evidence type="ECO:0000259" key="8">
    <source>
        <dbReference type="Pfam" id="PF02687"/>
    </source>
</evidence>
<dbReference type="STRING" id="224999.GCA_001485475_00605"/>
<evidence type="ECO:0000313" key="11">
    <source>
        <dbReference type="Proteomes" id="UP000062160"/>
    </source>
</evidence>
<feature type="transmembrane region" description="Helical" evidence="7">
    <location>
        <begin position="314"/>
        <end position="336"/>
    </location>
</feature>
<keyword evidence="11" id="KW-1185">Reference proteome</keyword>
<reference evidence="10" key="1">
    <citation type="journal article" date="2016" name="Genome Announc.">
        <title>Draft Genome Sequence of the Syntrophic Lactate-Degrading Bacterium Tepidanaerobacter syntrophicus JLT.</title>
        <authorList>
            <person name="Matsuura N."/>
            <person name="Ohashi A."/>
            <person name="Tourlousse D.M."/>
            <person name="Sekiguchi Y."/>
        </authorList>
    </citation>
    <scope>NUCLEOTIDE SEQUENCE [LARGE SCALE GENOMIC DNA]</scope>
    <source>
        <strain evidence="10">JL</strain>
    </source>
</reference>
<dbReference type="Pfam" id="PF02687">
    <property type="entry name" value="FtsX"/>
    <property type="match status" value="1"/>
</dbReference>
<comment type="subcellular location">
    <subcellularLocation>
        <location evidence="1">Cell membrane</location>
        <topology evidence="1">Multi-pass membrane protein</topology>
    </subcellularLocation>
</comment>
<proteinExistence type="inferred from homology"/>
<evidence type="ECO:0000256" key="7">
    <source>
        <dbReference type="SAM" id="Phobius"/>
    </source>
</evidence>
<name>A0A0U9HD51_9FIRM</name>
<feature type="transmembrane region" description="Helical" evidence="7">
    <location>
        <begin position="269"/>
        <end position="294"/>
    </location>
</feature>
<evidence type="ECO:0000256" key="1">
    <source>
        <dbReference type="ARBA" id="ARBA00004651"/>
    </source>
</evidence>
<evidence type="ECO:0000256" key="6">
    <source>
        <dbReference type="ARBA" id="ARBA00038076"/>
    </source>
</evidence>
<evidence type="ECO:0000256" key="4">
    <source>
        <dbReference type="ARBA" id="ARBA00022989"/>
    </source>
</evidence>
<evidence type="ECO:0000313" key="10">
    <source>
        <dbReference type="EMBL" id="GAQ24605.1"/>
    </source>
</evidence>
<protein>
    <submittedName>
        <fullName evidence="10">ABC transport system permease protein</fullName>
    </submittedName>
</protein>
<feature type="domain" description="MacB-like periplasmic core" evidence="9">
    <location>
        <begin position="21"/>
        <end position="229"/>
    </location>
</feature>
<evidence type="ECO:0000256" key="2">
    <source>
        <dbReference type="ARBA" id="ARBA00022475"/>
    </source>
</evidence>
<dbReference type="Proteomes" id="UP000062160">
    <property type="component" value="Unassembled WGS sequence"/>
</dbReference>
<accession>A0A0U9HD51</accession>
<dbReference type="AlphaFoldDB" id="A0A0U9HD51"/>
<gene>
    <name evidence="10" type="ORF">TSYNT_5452</name>
</gene>